<keyword evidence="2" id="KW-1185">Reference proteome</keyword>
<organism evidence="1 2">
    <name type="scientific">Dentiscutata erythropus</name>
    <dbReference type="NCBI Taxonomy" id="1348616"/>
    <lineage>
        <taxon>Eukaryota</taxon>
        <taxon>Fungi</taxon>
        <taxon>Fungi incertae sedis</taxon>
        <taxon>Mucoromycota</taxon>
        <taxon>Glomeromycotina</taxon>
        <taxon>Glomeromycetes</taxon>
        <taxon>Diversisporales</taxon>
        <taxon>Gigasporaceae</taxon>
        <taxon>Dentiscutata</taxon>
    </lineage>
</organism>
<gene>
    <name evidence="1" type="ORF">DERYTH_LOCUS13238</name>
</gene>
<accession>A0A9N9HTM7</accession>
<feature type="non-terminal residue" evidence="1">
    <location>
        <position position="96"/>
    </location>
</feature>
<comment type="caution">
    <text evidence="1">The sequence shown here is derived from an EMBL/GenBank/DDBJ whole genome shotgun (WGS) entry which is preliminary data.</text>
</comment>
<dbReference type="AlphaFoldDB" id="A0A9N9HTM7"/>
<protein>
    <submittedName>
        <fullName evidence="1">27228_t:CDS:1</fullName>
    </submittedName>
</protein>
<name>A0A9N9HTM7_9GLOM</name>
<dbReference type="EMBL" id="CAJVPY010009134">
    <property type="protein sequence ID" value="CAG8705185.1"/>
    <property type="molecule type" value="Genomic_DNA"/>
</dbReference>
<dbReference type="Proteomes" id="UP000789405">
    <property type="component" value="Unassembled WGS sequence"/>
</dbReference>
<evidence type="ECO:0000313" key="2">
    <source>
        <dbReference type="Proteomes" id="UP000789405"/>
    </source>
</evidence>
<proteinExistence type="predicted"/>
<sequence length="96" mass="11085">KPTNTHENAEKLRKGCLKRKLFQTKLSTSIAMIYEEFSLLLQPHLNYLIIVTLKQLEVNNSLRGFAYSFGPVDLITWQTFPDNLGLELNFDEVIVD</sequence>
<evidence type="ECO:0000313" key="1">
    <source>
        <dbReference type="EMBL" id="CAG8705185.1"/>
    </source>
</evidence>
<reference evidence="1" key="1">
    <citation type="submission" date="2021-06" db="EMBL/GenBank/DDBJ databases">
        <authorList>
            <person name="Kallberg Y."/>
            <person name="Tangrot J."/>
            <person name="Rosling A."/>
        </authorList>
    </citation>
    <scope>NUCLEOTIDE SEQUENCE</scope>
    <source>
        <strain evidence="1">MA453B</strain>
    </source>
</reference>